<evidence type="ECO:0000313" key="3">
    <source>
        <dbReference type="Proteomes" id="UP000729402"/>
    </source>
</evidence>
<proteinExistence type="predicted"/>
<evidence type="ECO:0000313" key="2">
    <source>
        <dbReference type="EMBL" id="KAG8099397.1"/>
    </source>
</evidence>
<protein>
    <recommendedName>
        <fullName evidence="4">Secreted protein</fullName>
    </recommendedName>
</protein>
<accession>A0A8J5X7U3</accession>
<evidence type="ECO:0008006" key="4">
    <source>
        <dbReference type="Google" id="ProtNLM"/>
    </source>
</evidence>
<evidence type="ECO:0000256" key="1">
    <source>
        <dbReference type="SAM" id="SignalP"/>
    </source>
</evidence>
<reference evidence="2" key="1">
    <citation type="journal article" date="2021" name="bioRxiv">
        <title>Whole Genome Assembly and Annotation of Northern Wild Rice, Zizania palustris L., Supports a Whole Genome Duplication in the Zizania Genus.</title>
        <authorList>
            <person name="Haas M."/>
            <person name="Kono T."/>
            <person name="Macchietto M."/>
            <person name="Millas R."/>
            <person name="McGilp L."/>
            <person name="Shao M."/>
            <person name="Duquette J."/>
            <person name="Hirsch C.N."/>
            <person name="Kimball J."/>
        </authorList>
    </citation>
    <scope>NUCLEOTIDE SEQUENCE</scope>
    <source>
        <tissue evidence="2">Fresh leaf tissue</tissue>
    </source>
</reference>
<sequence length="93" mass="10143">MVIGFFFLVHLSIFQVAYLAARAAHCSALLTSPSHFRRSAKRISSVSQGIPLGRKEEEEPGGWSRGGHRREVFCGVISLGYLGVQGKMVLGPK</sequence>
<dbReference type="Proteomes" id="UP000729402">
    <property type="component" value="Unassembled WGS sequence"/>
</dbReference>
<reference evidence="2" key="2">
    <citation type="submission" date="2021-02" db="EMBL/GenBank/DDBJ databases">
        <authorList>
            <person name="Kimball J.A."/>
            <person name="Haas M.W."/>
            <person name="Macchietto M."/>
            <person name="Kono T."/>
            <person name="Duquette J."/>
            <person name="Shao M."/>
        </authorList>
    </citation>
    <scope>NUCLEOTIDE SEQUENCE</scope>
    <source>
        <tissue evidence="2">Fresh leaf tissue</tissue>
    </source>
</reference>
<name>A0A8J5X7U3_ZIZPA</name>
<keyword evidence="1" id="KW-0732">Signal</keyword>
<dbReference type="EMBL" id="JAAALK010000079">
    <property type="protein sequence ID" value="KAG8099397.1"/>
    <property type="molecule type" value="Genomic_DNA"/>
</dbReference>
<dbReference type="AlphaFoldDB" id="A0A8J5X7U3"/>
<comment type="caution">
    <text evidence="2">The sequence shown here is derived from an EMBL/GenBank/DDBJ whole genome shotgun (WGS) entry which is preliminary data.</text>
</comment>
<feature type="chain" id="PRO_5035189115" description="Secreted protein" evidence="1">
    <location>
        <begin position="24"/>
        <end position="93"/>
    </location>
</feature>
<organism evidence="2 3">
    <name type="scientific">Zizania palustris</name>
    <name type="common">Northern wild rice</name>
    <dbReference type="NCBI Taxonomy" id="103762"/>
    <lineage>
        <taxon>Eukaryota</taxon>
        <taxon>Viridiplantae</taxon>
        <taxon>Streptophyta</taxon>
        <taxon>Embryophyta</taxon>
        <taxon>Tracheophyta</taxon>
        <taxon>Spermatophyta</taxon>
        <taxon>Magnoliopsida</taxon>
        <taxon>Liliopsida</taxon>
        <taxon>Poales</taxon>
        <taxon>Poaceae</taxon>
        <taxon>BOP clade</taxon>
        <taxon>Oryzoideae</taxon>
        <taxon>Oryzeae</taxon>
        <taxon>Zizaniinae</taxon>
        <taxon>Zizania</taxon>
    </lineage>
</organism>
<feature type="signal peptide" evidence="1">
    <location>
        <begin position="1"/>
        <end position="23"/>
    </location>
</feature>
<gene>
    <name evidence="2" type="ORF">GUJ93_ZPchr0013g37775</name>
</gene>
<keyword evidence="3" id="KW-1185">Reference proteome</keyword>